<keyword evidence="2" id="KW-1185">Reference proteome</keyword>
<dbReference type="Proteomes" id="UP000249547">
    <property type="component" value="Unassembled WGS sequence"/>
</dbReference>
<dbReference type="OrthoDB" id="1222242at2"/>
<reference evidence="1 2" key="1">
    <citation type="submission" date="2018-06" db="EMBL/GenBank/DDBJ databases">
        <title>Genomic Encyclopedia of Archaeal and Bacterial Type Strains, Phase II (KMG-II): from individual species to whole genera.</title>
        <authorList>
            <person name="Goeker M."/>
        </authorList>
    </citation>
    <scope>NUCLEOTIDE SEQUENCE [LARGE SCALE GENOMIC DNA]</scope>
    <source>
        <strain evidence="1 2">DSM 23857</strain>
    </source>
</reference>
<organism evidence="1 2">
    <name type="scientific">Chitinophaga skermanii</name>
    <dbReference type="NCBI Taxonomy" id="331697"/>
    <lineage>
        <taxon>Bacteria</taxon>
        <taxon>Pseudomonadati</taxon>
        <taxon>Bacteroidota</taxon>
        <taxon>Chitinophagia</taxon>
        <taxon>Chitinophagales</taxon>
        <taxon>Chitinophagaceae</taxon>
        <taxon>Chitinophaga</taxon>
    </lineage>
</organism>
<gene>
    <name evidence="1" type="ORF">LX64_00244</name>
</gene>
<sequence length="343" mass="41094">MQEISRKKVFFPLNPAFRNYLKLYERELKLPISYEDLKYYDFGVPVYDKYGKDTLWVSVMYPQHMIDTIHNGLKRIYSILKAGGDQAAEEHLHIERIDYCTFGNSHPFRIKIVNNYNEVYDYFYIKIADASRIYGLELEHILSPYWMNFYIDGNTLVEEHIAGVPGDQFAKDYINRPEFNPKRIAKEFVKFNERCFVRLLGDMRSYNFIFDITPDFDDVQFRIRAIDFDQQFYEGKKTLYMPQFFKENRVFVELAMKHLNAEVVKQYQQEERSLIARRIKAHRHRMKDLRDVIMTDRVSFPEKIQQLGSELAVHYEDPVFAKCKTMGEIIERSLKRLLVKSLR</sequence>
<evidence type="ECO:0000313" key="2">
    <source>
        <dbReference type="Proteomes" id="UP000249547"/>
    </source>
</evidence>
<proteinExistence type="predicted"/>
<comment type="caution">
    <text evidence="1">The sequence shown here is derived from an EMBL/GenBank/DDBJ whole genome shotgun (WGS) entry which is preliminary data.</text>
</comment>
<name>A0A327R1A7_9BACT</name>
<dbReference type="RefSeq" id="WP_111595775.1">
    <property type="nucleotide sequence ID" value="NZ_QLLL01000001.1"/>
</dbReference>
<accession>A0A327R1A7</accession>
<dbReference type="EMBL" id="QLLL01000001">
    <property type="protein sequence ID" value="RAJ10639.1"/>
    <property type="molecule type" value="Genomic_DNA"/>
</dbReference>
<protein>
    <submittedName>
        <fullName evidence="1">Uncharacterized protein</fullName>
    </submittedName>
</protein>
<evidence type="ECO:0000313" key="1">
    <source>
        <dbReference type="EMBL" id="RAJ10639.1"/>
    </source>
</evidence>
<dbReference type="AlphaFoldDB" id="A0A327R1A7"/>